<dbReference type="Proteomes" id="UP000593574">
    <property type="component" value="Unassembled WGS sequence"/>
</dbReference>
<keyword evidence="2" id="KW-1185">Reference proteome</keyword>
<dbReference type="EMBL" id="JABEZV010000005">
    <property type="protein sequence ID" value="MBA0711093.1"/>
    <property type="molecule type" value="Genomic_DNA"/>
</dbReference>
<evidence type="ECO:0000313" key="1">
    <source>
        <dbReference type="EMBL" id="MBA0711093.1"/>
    </source>
</evidence>
<dbReference type="AlphaFoldDB" id="A0A7J8ZGX2"/>
<sequence>MRPDLALILFNGITKAIGRGMNTNITLSHALDPIPLLPSLLSVAQPFSEVNSAILDAIHSLSNDIR</sequence>
<proteinExistence type="predicted"/>
<organism evidence="1 2">
    <name type="scientific">Gossypium laxum</name>
    <dbReference type="NCBI Taxonomy" id="34288"/>
    <lineage>
        <taxon>Eukaryota</taxon>
        <taxon>Viridiplantae</taxon>
        <taxon>Streptophyta</taxon>
        <taxon>Embryophyta</taxon>
        <taxon>Tracheophyta</taxon>
        <taxon>Spermatophyta</taxon>
        <taxon>Magnoliopsida</taxon>
        <taxon>eudicotyledons</taxon>
        <taxon>Gunneridae</taxon>
        <taxon>Pentapetalae</taxon>
        <taxon>rosids</taxon>
        <taxon>malvids</taxon>
        <taxon>Malvales</taxon>
        <taxon>Malvaceae</taxon>
        <taxon>Malvoideae</taxon>
        <taxon>Gossypium</taxon>
    </lineage>
</organism>
<name>A0A7J8ZGX2_9ROSI</name>
<accession>A0A7J8ZGX2</accession>
<feature type="non-terminal residue" evidence="1">
    <location>
        <position position="1"/>
    </location>
</feature>
<protein>
    <submittedName>
        <fullName evidence="1">Uncharacterized protein</fullName>
    </submittedName>
</protein>
<evidence type="ECO:0000313" key="2">
    <source>
        <dbReference type="Proteomes" id="UP000593574"/>
    </source>
</evidence>
<reference evidence="1 2" key="1">
    <citation type="journal article" date="2019" name="Genome Biol. Evol.">
        <title>Insights into the evolution of the New World diploid cottons (Gossypium, subgenus Houzingenia) based on genome sequencing.</title>
        <authorList>
            <person name="Grover C.E."/>
            <person name="Arick M.A. 2nd"/>
            <person name="Thrash A."/>
            <person name="Conover J.L."/>
            <person name="Sanders W.S."/>
            <person name="Peterson D.G."/>
            <person name="Frelichowski J.E."/>
            <person name="Scheffler J.A."/>
            <person name="Scheffler B.E."/>
            <person name="Wendel J.F."/>
        </authorList>
    </citation>
    <scope>NUCLEOTIDE SEQUENCE [LARGE SCALE GENOMIC DNA]</scope>
    <source>
        <strain evidence="1">4</strain>
        <tissue evidence="1">Leaf</tissue>
    </source>
</reference>
<comment type="caution">
    <text evidence="1">The sequence shown here is derived from an EMBL/GenBank/DDBJ whole genome shotgun (WGS) entry which is preliminary data.</text>
</comment>
<gene>
    <name evidence="1" type="ORF">Golax_010322</name>
</gene>